<evidence type="ECO:0000256" key="11">
    <source>
        <dbReference type="HAMAP-Rule" id="MF_00648"/>
    </source>
</evidence>
<dbReference type="InterPro" id="IPR029001">
    <property type="entry name" value="ITPase-like_fam"/>
</dbReference>
<dbReference type="EMBL" id="CP000468">
    <property type="protein sequence ID" value="ABJ03953.1"/>
    <property type="molecule type" value="Genomic_DNA"/>
</dbReference>
<evidence type="ECO:0000313" key="14">
    <source>
        <dbReference type="Proteomes" id="UP000008216"/>
    </source>
</evidence>
<keyword evidence="4 11" id="KW-0378">Hydrolase</keyword>
<dbReference type="PANTHER" id="PTHR34699">
    <property type="match status" value="1"/>
</dbReference>
<keyword evidence="7 11" id="KW-0464">Manganese</keyword>
<dbReference type="GO" id="GO:0000166">
    <property type="term" value="F:nucleotide binding"/>
    <property type="evidence" value="ECO:0007669"/>
    <property type="project" value="UniProtKB-KW"/>
</dbReference>
<dbReference type="NCBIfam" id="NF003459">
    <property type="entry name" value="PRK05074.1"/>
    <property type="match status" value="1"/>
</dbReference>
<evidence type="ECO:0000256" key="10">
    <source>
        <dbReference type="ARBA" id="ARBA00060855"/>
    </source>
</evidence>
<comment type="catalytic activity">
    <reaction evidence="9 11">
        <text>XTP + H2O = XDP + phosphate + H(+)</text>
        <dbReference type="Rhea" id="RHEA:28406"/>
        <dbReference type="ChEBI" id="CHEBI:15377"/>
        <dbReference type="ChEBI" id="CHEBI:15378"/>
        <dbReference type="ChEBI" id="CHEBI:43474"/>
        <dbReference type="ChEBI" id="CHEBI:59884"/>
        <dbReference type="ChEBI" id="CHEBI:61314"/>
        <dbReference type="EC" id="3.6.1.73"/>
    </reaction>
</comment>
<evidence type="ECO:0000256" key="2">
    <source>
        <dbReference type="ARBA" id="ARBA00022723"/>
    </source>
</evidence>
<evidence type="ECO:0000259" key="12">
    <source>
        <dbReference type="Pfam" id="PF01931"/>
    </source>
</evidence>
<dbReference type="PANTHER" id="PTHR34699:SF2">
    <property type="entry name" value="NON-CANONICAL PURINE NTP PHOSPHATASE_PRRC1 DOMAIN-CONTAINING PROTEIN"/>
    <property type="match status" value="1"/>
</dbReference>
<dbReference type="InterPro" id="IPR026533">
    <property type="entry name" value="NTPase/PRRC1"/>
</dbReference>
<dbReference type="EC" id="3.6.1.73" evidence="11"/>
<feature type="domain" description="Non-canonical purine NTP phosphatase/PRRC1" evidence="12">
    <location>
        <begin position="10"/>
        <end position="168"/>
    </location>
</feature>
<evidence type="ECO:0000256" key="7">
    <source>
        <dbReference type="ARBA" id="ARBA00023211"/>
    </source>
</evidence>
<keyword evidence="5 11" id="KW-0460">Magnesium</keyword>
<feature type="binding site" evidence="11">
    <location>
        <position position="41"/>
    </location>
    <ligand>
        <name>Mg(2+)</name>
        <dbReference type="ChEBI" id="CHEBI:18420"/>
    </ligand>
</feature>
<comment type="catalytic activity">
    <reaction evidence="8 11">
        <text>ITP + H2O = IDP + phosphate + H(+)</text>
        <dbReference type="Rhea" id="RHEA:28330"/>
        <dbReference type="ChEBI" id="CHEBI:15377"/>
        <dbReference type="ChEBI" id="CHEBI:15378"/>
        <dbReference type="ChEBI" id="CHEBI:43474"/>
        <dbReference type="ChEBI" id="CHEBI:58280"/>
        <dbReference type="ChEBI" id="CHEBI:61402"/>
        <dbReference type="EC" id="3.6.1.73"/>
    </reaction>
</comment>
<feature type="binding site" evidence="11">
    <location>
        <begin position="71"/>
        <end position="72"/>
    </location>
    <ligand>
        <name>substrate</name>
    </ligand>
</feature>
<dbReference type="Pfam" id="PF01931">
    <property type="entry name" value="NTPase_I-T"/>
    <property type="match status" value="1"/>
</dbReference>
<keyword evidence="14" id="KW-1185">Reference proteome</keyword>
<accession>A0A0H2Z6I7</accession>
<dbReference type="SUPFAM" id="SSF52972">
    <property type="entry name" value="ITPase-like"/>
    <property type="match status" value="1"/>
</dbReference>
<comment type="cofactor">
    <cofactor evidence="11">
        <name>Mg(2+)</name>
        <dbReference type="ChEBI" id="CHEBI:18420"/>
    </cofactor>
    <cofactor evidence="11">
        <name>Mn(2+)</name>
        <dbReference type="ChEBI" id="CHEBI:29035"/>
    </cofactor>
    <text evidence="11">Binds 1 divalent metal cation per subunit; can use either Mg(2+) or Mn(2+).</text>
</comment>
<organism evidence="13 14">
    <name type="scientific">Escherichia coli O1:K1 / APEC</name>
    <dbReference type="NCBI Taxonomy" id="405955"/>
    <lineage>
        <taxon>Bacteria</taxon>
        <taxon>Pseudomonadati</taxon>
        <taxon>Pseudomonadota</taxon>
        <taxon>Gammaproteobacteria</taxon>
        <taxon>Enterobacterales</taxon>
        <taxon>Enterobacteriaceae</taxon>
        <taxon>Escherichia</taxon>
    </lineage>
</organism>
<comment type="function">
    <text evidence="11">Phosphatase that hydrolyzes non-canonical purine nucleotides such as XTP and ITP to their respective diphosphate derivatives. Probably excludes non-canonical purines from DNA/RNA precursor pool, thus preventing their incorporation into DNA/RNA and avoiding chromosomal lesions.</text>
</comment>
<dbReference type="GO" id="GO:0103023">
    <property type="term" value="F:ITPase activity"/>
    <property type="evidence" value="ECO:0007669"/>
    <property type="project" value="UniProtKB-EC"/>
</dbReference>
<dbReference type="HOGENOM" id="CLU_087417_1_0_6"/>
<dbReference type="FunFam" id="3.90.950.10:FF:000002">
    <property type="entry name" value="Inosine/xanthosine triphosphatase"/>
    <property type="match status" value="1"/>
</dbReference>
<evidence type="ECO:0000256" key="1">
    <source>
        <dbReference type="ARBA" id="ARBA00001936"/>
    </source>
</evidence>
<dbReference type="GO" id="GO:0009117">
    <property type="term" value="P:nucleotide metabolic process"/>
    <property type="evidence" value="ECO:0007669"/>
    <property type="project" value="UniProtKB-KW"/>
</dbReference>
<dbReference type="Proteomes" id="UP000008216">
    <property type="component" value="Chromosome"/>
</dbReference>
<gene>
    <name evidence="13" type="primary">yjjX</name>
    <name evidence="13" type="ORF">APECO1_1985</name>
</gene>
<keyword evidence="6 11" id="KW-0546">Nucleotide metabolism</keyword>
<sequence length="178" mass="19168">MLIMHQVVCATTNPAKIQAILQAFHEIFGEGSCHIASVAVESGVPEQPFGSEETRAGARNRVANARRLLPEADFWVAIEAGIDGDSTFSWVVIENTSQRGEARSATLPLPAVILEKVREGEALGPVMSRYTGIDEIGRKEGAIGVFTAGKLTRTSVYHQAVILALSPFHNAVYQPLQA</sequence>
<dbReference type="GO" id="GO:0046872">
    <property type="term" value="F:metal ion binding"/>
    <property type="evidence" value="ECO:0007669"/>
    <property type="project" value="UniProtKB-KW"/>
</dbReference>
<evidence type="ECO:0000256" key="5">
    <source>
        <dbReference type="ARBA" id="ARBA00022842"/>
    </source>
</evidence>
<dbReference type="KEGG" id="ecv:APECO1_1985"/>
<dbReference type="InterPro" id="IPR050299">
    <property type="entry name" value="YjjX_NTPase"/>
</dbReference>
<evidence type="ECO:0000256" key="3">
    <source>
        <dbReference type="ARBA" id="ARBA00022741"/>
    </source>
</evidence>
<keyword evidence="2 11" id="KW-0479">Metal-binding</keyword>
<feature type="binding site" evidence="11">
    <location>
        <begin position="11"/>
        <end position="16"/>
    </location>
    <ligand>
        <name>substrate</name>
    </ligand>
</feature>
<evidence type="ECO:0000313" key="13">
    <source>
        <dbReference type="EMBL" id="ABJ03953.1"/>
    </source>
</evidence>
<keyword evidence="3 11" id="KW-0547">Nucleotide-binding</keyword>
<proteinExistence type="inferred from homology"/>
<dbReference type="NCBIfam" id="TIGR00258">
    <property type="entry name" value="inosine/xanthosine triphosphatase"/>
    <property type="match status" value="1"/>
</dbReference>
<protein>
    <recommendedName>
        <fullName evidence="11">Inosine/xanthosine triphosphatase</fullName>
        <shortName evidence="11">ITPase/XTPase</shortName>
        <ecNumber evidence="11">3.6.1.73</ecNumber>
    </recommendedName>
    <alternativeName>
        <fullName evidence="11">Non-canonical purine NTP phosphatase</fullName>
    </alternativeName>
    <alternativeName>
        <fullName evidence="11">Non-standard purine NTP phosphatase</fullName>
    </alternativeName>
    <alternativeName>
        <fullName evidence="11">Nucleoside-triphosphate phosphatase</fullName>
        <shortName evidence="11">NTPase</shortName>
    </alternativeName>
</protein>
<feature type="binding site" evidence="11">
    <location>
        <position position="71"/>
    </location>
    <ligand>
        <name>Mg(2+)</name>
        <dbReference type="ChEBI" id="CHEBI:18420"/>
    </ligand>
</feature>
<dbReference type="AlphaFoldDB" id="A0A0H2Z6I7"/>
<dbReference type="Gene3D" id="3.90.950.10">
    <property type="match status" value="1"/>
</dbReference>
<comment type="subunit">
    <text evidence="11">Homodimer.</text>
</comment>
<comment type="cofactor">
    <cofactor evidence="1">
        <name>Mn(2+)</name>
        <dbReference type="ChEBI" id="CHEBI:29035"/>
    </cofactor>
</comment>
<comment type="similarity">
    <text evidence="10 11">Belongs to the YjjX NTPase family.</text>
</comment>
<evidence type="ECO:0000256" key="6">
    <source>
        <dbReference type="ARBA" id="ARBA00023080"/>
    </source>
</evidence>
<evidence type="ECO:0000256" key="4">
    <source>
        <dbReference type="ARBA" id="ARBA00022801"/>
    </source>
</evidence>
<dbReference type="HAMAP" id="MF_00648">
    <property type="entry name" value="Non_canon_purine_NTPase_YjjX"/>
    <property type="match status" value="1"/>
</dbReference>
<reference evidence="13 14" key="1">
    <citation type="journal article" date="2007" name="J. Bacteriol.">
        <title>The genome sequence of avian pathogenic Escherichia coli strain O1:K1:H7 shares strong similarities with human extraintestinal pathogenic E. coli genomes.</title>
        <authorList>
            <person name="Johnson T.J."/>
            <person name="Kariyawasam S."/>
            <person name="Wannemuehler Y."/>
            <person name="Mangiamele P."/>
            <person name="Johnson S.J."/>
            <person name="Doetkott C."/>
            <person name="Skyberg J.A."/>
            <person name="Lynne A.M."/>
            <person name="Johnson J.R."/>
            <person name="Nolan L.K."/>
        </authorList>
    </citation>
    <scope>NUCLEOTIDE SEQUENCE [LARGE SCALE GENOMIC DNA]</scope>
    <source>
        <strain evidence="13">APEC O1</strain>
    </source>
</reference>
<evidence type="ECO:0000256" key="9">
    <source>
        <dbReference type="ARBA" id="ARBA00048781"/>
    </source>
</evidence>
<dbReference type="InterPro" id="IPR002786">
    <property type="entry name" value="Non_canon_purine_NTPase"/>
</dbReference>
<evidence type="ECO:0000256" key="8">
    <source>
        <dbReference type="ARBA" id="ARBA00048174"/>
    </source>
</evidence>
<name>A0A0H2Z6I7_ECOK1</name>
<dbReference type="GO" id="GO:0006772">
    <property type="term" value="P:thiamine metabolic process"/>
    <property type="evidence" value="ECO:0007669"/>
    <property type="project" value="TreeGrafter"/>
</dbReference>